<dbReference type="EMBL" id="JBHTIR010004399">
    <property type="protein sequence ID" value="MFD0857292.1"/>
    <property type="molecule type" value="Genomic_DNA"/>
</dbReference>
<keyword evidence="2" id="KW-1133">Transmembrane helix</keyword>
<evidence type="ECO:0000256" key="2">
    <source>
        <dbReference type="SAM" id="Phobius"/>
    </source>
</evidence>
<dbReference type="Proteomes" id="UP001597083">
    <property type="component" value="Unassembled WGS sequence"/>
</dbReference>
<dbReference type="Gene3D" id="1.10.30.50">
    <property type="match status" value="1"/>
</dbReference>
<evidence type="ECO:0000313" key="4">
    <source>
        <dbReference type="Proteomes" id="UP001597083"/>
    </source>
</evidence>
<accession>A0ABW3CTM7</accession>
<keyword evidence="4" id="KW-1185">Reference proteome</keyword>
<comment type="caution">
    <text evidence="3">The sequence shown here is derived from an EMBL/GenBank/DDBJ whole genome shotgun (WGS) entry which is preliminary data.</text>
</comment>
<reference evidence="4" key="1">
    <citation type="journal article" date="2019" name="Int. J. Syst. Evol. Microbiol.">
        <title>The Global Catalogue of Microorganisms (GCM) 10K type strain sequencing project: providing services to taxonomists for standard genome sequencing and annotation.</title>
        <authorList>
            <consortium name="The Broad Institute Genomics Platform"/>
            <consortium name="The Broad Institute Genome Sequencing Center for Infectious Disease"/>
            <person name="Wu L."/>
            <person name="Ma J."/>
        </authorList>
    </citation>
    <scope>NUCLEOTIDE SEQUENCE [LARGE SCALE GENOMIC DNA]</scope>
    <source>
        <strain evidence="4">JCM 31696</strain>
    </source>
</reference>
<keyword evidence="3" id="KW-0378">Hydrolase</keyword>
<feature type="region of interest" description="Disordered" evidence="1">
    <location>
        <begin position="124"/>
        <end position="171"/>
    </location>
</feature>
<keyword evidence="2" id="KW-0812">Transmembrane</keyword>
<dbReference type="CDD" id="cd00085">
    <property type="entry name" value="HNHc"/>
    <property type="match status" value="1"/>
</dbReference>
<keyword evidence="3" id="KW-0540">Nuclease</keyword>
<gene>
    <name evidence="3" type="ORF">ACFQ07_34125</name>
</gene>
<evidence type="ECO:0000313" key="3">
    <source>
        <dbReference type="EMBL" id="MFD0857292.1"/>
    </source>
</evidence>
<keyword evidence="2" id="KW-0472">Membrane</keyword>
<feature type="transmembrane region" description="Helical" evidence="2">
    <location>
        <begin position="16"/>
        <end position="36"/>
    </location>
</feature>
<protein>
    <submittedName>
        <fullName evidence="3">HNH endonuclease signature motif containing protein</fullName>
    </submittedName>
</protein>
<evidence type="ECO:0000256" key="1">
    <source>
        <dbReference type="SAM" id="MobiDB-lite"/>
    </source>
</evidence>
<feature type="non-terminal residue" evidence="3">
    <location>
        <position position="1"/>
    </location>
</feature>
<dbReference type="GO" id="GO:0004519">
    <property type="term" value="F:endonuclease activity"/>
    <property type="evidence" value="ECO:0007669"/>
    <property type="project" value="UniProtKB-KW"/>
</dbReference>
<sequence length="171" mass="18822">ERSDAMTEDMTVTRRLALTAGVSPLILGTGGIPLYLGRRVRFATPGQRRVLESIYANCAVVGCEVPGTMCEVDHVAGWSLGNAPTDIDQLTLACSWHNRWRHTNPHQIHIDQHNGRWVYRLLPPDTPTTAIQPGKHGKSGTGAGRSPRHGHYEHQPPRDEVAPPHLPRQAA</sequence>
<keyword evidence="3" id="KW-0255">Endonuclease</keyword>
<proteinExistence type="predicted"/>
<name>A0ABW3CTM7_9ACTN</name>
<dbReference type="InterPro" id="IPR003615">
    <property type="entry name" value="HNH_nuc"/>
</dbReference>
<feature type="compositionally biased region" description="Basic and acidic residues" evidence="1">
    <location>
        <begin position="150"/>
        <end position="162"/>
    </location>
</feature>
<organism evidence="3 4">
    <name type="scientific">Actinomadura adrarensis</name>
    <dbReference type="NCBI Taxonomy" id="1819600"/>
    <lineage>
        <taxon>Bacteria</taxon>
        <taxon>Bacillati</taxon>
        <taxon>Actinomycetota</taxon>
        <taxon>Actinomycetes</taxon>
        <taxon>Streptosporangiales</taxon>
        <taxon>Thermomonosporaceae</taxon>
        <taxon>Actinomadura</taxon>
    </lineage>
</organism>